<reference evidence="2 3" key="1">
    <citation type="submission" date="2016-10" db="EMBL/GenBank/DDBJ databases">
        <authorList>
            <person name="de Groot N.N."/>
        </authorList>
    </citation>
    <scope>NUCLEOTIDE SEQUENCE [LARGE SCALE GENOMIC DNA]</scope>
    <source>
        <strain evidence="2 3">DSM 26000</strain>
    </source>
</reference>
<protein>
    <recommendedName>
        <fullName evidence="1">DUF3298 domain-containing protein</fullName>
    </recommendedName>
</protein>
<dbReference type="STRING" id="1125876.SAMN05443292_0112"/>
<accession>A0A1I3CW42</accession>
<dbReference type="Pfam" id="PF11738">
    <property type="entry name" value="DUF3298"/>
    <property type="match status" value="1"/>
</dbReference>
<dbReference type="InterPro" id="IPR037126">
    <property type="entry name" value="PdaC/RsiV-like_sf"/>
</dbReference>
<dbReference type="RefSeq" id="WP_090078239.1">
    <property type="nucleotide sequence ID" value="NZ_FOQT01000001.1"/>
</dbReference>
<sequence length="267" mass="30769">MKNIIAASFLIATLFSCKKTETTIDNSKITKDSVKVEEVKFSVDSVKVSDSTKLTAKITESFDASVLQFPSIKDKTLQDSIYSKTNLKLASYSKEDLQKGLQDQKQKYFADNKKNIGDYLGDFKQTWNQNSSMKLFNKDENLMTLQYTGDGFSGGAHGYYYEFYKNFDLKNNKTIQLKDVLTTTDAKIWDPIMMKNFLKNKNYTKELLFDKRIPLNNNFYYDKTSLHFVYGQYEIAPYVAGTINIDVPFSEISKYLTPGFKQMNNIK</sequence>
<keyword evidence="3" id="KW-1185">Reference proteome</keyword>
<evidence type="ECO:0000313" key="3">
    <source>
        <dbReference type="Proteomes" id="UP000198931"/>
    </source>
</evidence>
<dbReference type="Proteomes" id="UP000198931">
    <property type="component" value="Unassembled WGS sequence"/>
</dbReference>
<organism evidence="2 3">
    <name type="scientific">Halpernia frigidisoli</name>
    <dbReference type="NCBI Taxonomy" id="1125876"/>
    <lineage>
        <taxon>Bacteria</taxon>
        <taxon>Pseudomonadati</taxon>
        <taxon>Bacteroidota</taxon>
        <taxon>Flavobacteriia</taxon>
        <taxon>Flavobacteriales</taxon>
        <taxon>Weeksellaceae</taxon>
        <taxon>Chryseobacterium group</taxon>
        <taxon>Halpernia</taxon>
    </lineage>
</organism>
<gene>
    <name evidence="2" type="ORF">SAMN05443292_0112</name>
</gene>
<evidence type="ECO:0000313" key="2">
    <source>
        <dbReference type="EMBL" id="SFH78657.1"/>
    </source>
</evidence>
<proteinExistence type="predicted"/>
<name>A0A1I3CW42_9FLAO</name>
<dbReference type="AlphaFoldDB" id="A0A1I3CW42"/>
<dbReference type="EMBL" id="FOQT01000001">
    <property type="protein sequence ID" value="SFH78657.1"/>
    <property type="molecule type" value="Genomic_DNA"/>
</dbReference>
<dbReference type="InterPro" id="IPR021729">
    <property type="entry name" value="DUF3298"/>
</dbReference>
<dbReference type="PROSITE" id="PS51257">
    <property type="entry name" value="PROKAR_LIPOPROTEIN"/>
    <property type="match status" value="1"/>
</dbReference>
<feature type="domain" description="DUF3298" evidence="1">
    <location>
        <begin position="195"/>
        <end position="250"/>
    </location>
</feature>
<dbReference type="Gene3D" id="3.90.640.20">
    <property type="entry name" value="Heat-shock cognate protein, ATPase"/>
    <property type="match status" value="1"/>
</dbReference>
<evidence type="ECO:0000259" key="1">
    <source>
        <dbReference type="Pfam" id="PF11738"/>
    </source>
</evidence>
<dbReference type="OrthoDB" id="594879at2"/>
<dbReference type="Gene3D" id="3.30.565.40">
    <property type="entry name" value="Fervidobacterium nodosum Rt17-B1 like"/>
    <property type="match status" value="1"/>
</dbReference>